<keyword evidence="2" id="KW-1185">Reference proteome</keyword>
<protein>
    <submittedName>
        <fullName evidence="1">Uncharacterized protein</fullName>
    </submittedName>
</protein>
<sequence>MHSHIVAYIFVGIYCDVRKKDLWVIVEKEKSRLSRCKNKRRGAVAAAVERLKRNQSLLILNPFEEFFNNPSTS</sequence>
<evidence type="ECO:0000313" key="2">
    <source>
        <dbReference type="Proteomes" id="UP001056120"/>
    </source>
</evidence>
<gene>
    <name evidence="1" type="ORF">L1987_80645</name>
</gene>
<dbReference type="Proteomes" id="UP001056120">
    <property type="component" value="Linkage Group LG27"/>
</dbReference>
<evidence type="ECO:0000313" key="1">
    <source>
        <dbReference type="EMBL" id="KAI3686955.1"/>
    </source>
</evidence>
<dbReference type="EMBL" id="CM042044">
    <property type="protein sequence ID" value="KAI3686955.1"/>
    <property type="molecule type" value="Genomic_DNA"/>
</dbReference>
<reference evidence="1 2" key="2">
    <citation type="journal article" date="2022" name="Mol. Ecol. Resour.">
        <title>The genomes of chicory, endive, great burdock and yacon provide insights into Asteraceae paleo-polyploidization history and plant inulin production.</title>
        <authorList>
            <person name="Fan W."/>
            <person name="Wang S."/>
            <person name="Wang H."/>
            <person name="Wang A."/>
            <person name="Jiang F."/>
            <person name="Liu H."/>
            <person name="Zhao H."/>
            <person name="Xu D."/>
            <person name="Zhang Y."/>
        </authorList>
    </citation>
    <scope>NUCLEOTIDE SEQUENCE [LARGE SCALE GENOMIC DNA]</scope>
    <source>
        <strain evidence="2">cv. Yunnan</strain>
        <tissue evidence="1">Leaves</tissue>
    </source>
</reference>
<organism evidence="1 2">
    <name type="scientific">Smallanthus sonchifolius</name>
    <dbReference type="NCBI Taxonomy" id="185202"/>
    <lineage>
        <taxon>Eukaryota</taxon>
        <taxon>Viridiplantae</taxon>
        <taxon>Streptophyta</taxon>
        <taxon>Embryophyta</taxon>
        <taxon>Tracheophyta</taxon>
        <taxon>Spermatophyta</taxon>
        <taxon>Magnoliopsida</taxon>
        <taxon>eudicotyledons</taxon>
        <taxon>Gunneridae</taxon>
        <taxon>Pentapetalae</taxon>
        <taxon>asterids</taxon>
        <taxon>campanulids</taxon>
        <taxon>Asterales</taxon>
        <taxon>Asteraceae</taxon>
        <taxon>Asteroideae</taxon>
        <taxon>Heliantheae alliance</taxon>
        <taxon>Millerieae</taxon>
        <taxon>Smallanthus</taxon>
    </lineage>
</organism>
<proteinExistence type="predicted"/>
<reference evidence="2" key="1">
    <citation type="journal article" date="2022" name="Mol. Ecol. Resour.">
        <title>The genomes of chicory, endive, great burdock and yacon provide insights into Asteraceae palaeo-polyploidization history and plant inulin production.</title>
        <authorList>
            <person name="Fan W."/>
            <person name="Wang S."/>
            <person name="Wang H."/>
            <person name="Wang A."/>
            <person name="Jiang F."/>
            <person name="Liu H."/>
            <person name="Zhao H."/>
            <person name="Xu D."/>
            <person name="Zhang Y."/>
        </authorList>
    </citation>
    <scope>NUCLEOTIDE SEQUENCE [LARGE SCALE GENOMIC DNA]</scope>
    <source>
        <strain evidence="2">cv. Yunnan</strain>
    </source>
</reference>
<accession>A0ACB8YPF7</accession>
<name>A0ACB8YPF7_9ASTR</name>
<comment type="caution">
    <text evidence="1">The sequence shown here is derived from an EMBL/GenBank/DDBJ whole genome shotgun (WGS) entry which is preliminary data.</text>
</comment>